<evidence type="ECO:0000313" key="3">
    <source>
        <dbReference type="Proteomes" id="UP000886653"/>
    </source>
</evidence>
<reference evidence="2" key="1">
    <citation type="submission" date="2013-11" db="EMBL/GenBank/DDBJ databases">
        <title>Genome sequence of the fusiform rust pathogen reveals effectors for host alternation and coevolution with pine.</title>
        <authorList>
            <consortium name="DOE Joint Genome Institute"/>
            <person name="Smith K."/>
            <person name="Pendleton A."/>
            <person name="Kubisiak T."/>
            <person name="Anderson C."/>
            <person name="Salamov A."/>
            <person name="Aerts A."/>
            <person name="Riley R."/>
            <person name="Clum A."/>
            <person name="Lindquist E."/>
            <person name="Ence D."/>
            <person name="Campbell M."/>
            <person name="Kronenberg Z."/>
            <person name="Feau N."/>
            <person name="Dhillon B."/>
            <person name="Hamelin R."/>
            <person name="Burleigh J."/>
            <person name="Smith J."/>
            <person name="Yandell M."/>
            <person name="Nelson C."/>
            <person name="Grigoriev I."/>
            <person name="Davis J."/>
        </authorList>
    </citation>
    <scope>NUCLEOTIDE SEQUENCE</scope>
    <source>
        <strain evidence="2">G11</strain>
    </source>
</reference>
<organism evidence="2 3">
    <name type="scientific">Cronartium quercuum f. sp. fusiforme G11</name>
    <dbReference type="NCBI Taxonomy" id="708437"/>
    <lineage>
        <taxon>Eukaryota</taxon>
        <taxon>Fungi</taxon>
        <taxon>Dikarya</taxon>
        <taxon>Basidiomycota</taxon>
        <taxon>Pucciniomycotina</taxon>
        <taxon>Pucciniomycetes</taxon>
        <taxon>Pucciniales</taxon>
        <taxon>Coleosporiaceae</taxon>
        <taxon>Cronartium</taxon>
    </lineage>
</organism>
<proteinExistence type="predicted"/>
<feature type="chain" id="PRO_5040178268" evidence="1">
    <location>
        <begin position="21"/>
        <end position="192"/>
    </location>
</feature>
<sequence>MKSLSFVLILSLISSGLVQPNPNAKSGSHKKGVIDVCNPHKIDWMNVKVKSCRKHFAGQPEFTMTLDGDDRIGCYMTAVEILKRFDKAVAICNSMYADFWLEAKSGANLTIPPKQITLSMLRASAFQTVLDECDIDFTNTSVASDPDWNKEGIPESYTLQISQPSYKRVQDNACVAGIPGGKGKLTPVNPNS</sequence>
<dbReference type="AlphaFoldDB" id="A0A9P6NT05"/>
<name>A0A9P6NT05_9BASI</name>
<gene>
    <name evidence="2" type="ORF">CROQUDRAFT_712662</name>
</gene>
<evidence type="ECO:0000256" key="1">
    <source>
        <dbReference type="SAM" id="SignalP"/>
    </source>
</evidence>
<dbReference type="EMBL" id="MU167211">
    <property type="protein sequence ID" value="KAG0151693.1"/>
    <property type="molecule type" value="Genomic_DNA"/>
</dbReference>
<protein>
    <submittedName>
        <fullName evidence="2">Uncharacterized protein</fullName>
    </submittedName>
</protein>
<keyword evidence="3" id="KW-1185">Reference proteome</keyword>
<comment type="caution">
    <text evidence="2">The sequence shown here is derived from an EMBL/GenBank/DDBJ whole genome shotgun (WGS) entry which is preliminary data.</text>
</comment>
<accession>A0A9P6NT05</accession>
<feature type="signal peptide" evidence="1">
    <location>
        <begin position="1"/>
        <end position="20"/>
    </location>
</feature>
<evidence type="ECO:0000313" key="2">
    <source>
        <dbReference type="EMBL" id="KAG0151693.1"/>
    </source>
</evidence>
<keyword evidence="1" id="KW-0732">Signal</keyword>
<dbReference type="Proteomes" id="UP000886653">
    <property type="component" value="Unassembled WGS sequence"/>
</dbReference>